<organism evidence="1 2">
    <name type="scientific">Bacteroides acidifaciens</name>
    <dbReference type="NCBI Taxonomy" id="85831"/>
    <lineage>
        <taxon>Bacteria</taxon>
        <taxon>Pseudomonadati</taxon>
        <taxon>Bacteroidota</taxon>
        <taxon>Bacteroidia</taxon>
        <taxon>Bacteroidales</taxon>
        <taxon>Bacteroidaceae</taxon>
        <taxon>Bacteroides</taxon>
    </lineage>
</organism>
<evidence type="ECO:0000313" key="2">
    <source>
        <dbReference type="Proteomes" id="UP000305751"/>
    </source>
</evidence>
<name>A0A4S2AD25_9BACE</name>
<dbReference type="AlphaFoldDB" id="A0A4S2AD25"/>
<evidence type="ECO:0000313" key="1">
    <source>
        <dbReference type="EMBL" id="TGX98422.1"/>
    </source>
</evidence>
<dbReference type="Proteomes" id="UP000305751">
    <property type="component" value="Unassembled WGS sequence"/>
</dbReference>
<evidence type="ECO:0008006" key="3">
    <source>
        <dbReference type="Google" id="ProtNLM"/>
    </source>
</evidence>
<gene>
    <name evidence="1" type="ORF">E5356_16840</name>
</gene>
<sequence length="130" mass="14469">MSKKGNKTNEPKKTPIYRASEMLLRWALPIVDSLPKSLASQTLGGLMIRDLHDCLDAITIALSTADRAQKIQCIKLLSVHLTSIETTMRAFTENRYVSLKQEADFLDLVNPITVQAEAWLAKWEAGAVAE</sequence>
<reference evidence="1 2" key="1">
    <citation type="submission" date="2019-04" db="EMBL/GenBank/DDBJ databases">
        <title>Microbes associate with the intestines of laboratory mice.</title>
        <authorList>
            <person name="Navarre W."/>
            <person name="Wong E."/>
            <person name="Huang K."/>
            <person name="Tropini C."/>
            <person name="Ng K."/>
            <person name="Yu B."/>
        </authorList>
    </citation>
    <scope>NUCLEOTIDE SEQUENCE [LARGE SCALE GENOMIC DNA]</scope>
    <source>
        <strain evidence="1 2">NM70_E10</strain>
    </source>
</reference>
<keyword evidence="2" id="KW-1185">Reference proteome</keyword>
<comment type="caution">
    <text evidence="1">The sequence shown here is derived from an EMBL/GenBank/DDBJ whole genome shotgun (WGS) entry which is preliminary data.</text>
</comment>
<accession>A0A4S2AD25</accession>
<dbReference type="RefSeq" id="WP_136014874.1">
    <property type="nucleotide sequence ID" value="NZ_SRZA01000074.1"/>
</dbReference>
<protein>
    <recommendedName>
        <fullName evidence="3">Four helix bundle protein</fullName>
    </recommendedName>
</protein>
<proteinExistence type="predicted"/>
<dbReference type="EMBL" id="SRZA01000074">
    <property type="protein sequence ID" value="TGX98422.1"/>
    <property type="molecule type" value="Genomic_DNA"/>
</dbReference>